<evidence type="ECO:0000256" key="1">
    <source>
        <dbReference type="ARBA" id="ARBA00004651"/>
    </source>
</evidence>
<dbReference type="Pfam" id="PF00482">
    <property type="entry name" value="T2SSF"/>
    <property type="match status" value="1"/>
</dbReference>
<evidence type="ECO:0000256" key="3">
    <source>
        <dbReference type="ARBA" id="ARBA00022692"/>
    </source>
</evidence>
<evidence type="ECO:0000313" key="8">
    <source>
        <dbReference type="EMBL" id="CAB4590433.1"/>
    </source>
</evidence>
<reference evidence="8" key="1">
    <citation type="submission" date="2020-05" db="EMBL/GenBank/DDBJ databases">
        <authorList>
            <person name="Chiriac C."/>
            <person name="Salcher M."/>
            <person name="Ghai R."/>
            <person name="Kavagutti S V."/>
        </authorList>
    </citation>
    <scope>NUCLEOTIDE SEQUENCE</scope>
</reference>
<keyword evidence="3 6" id="KW-0812">Transmembrane</keyword>
<keyword evidence="4 6" id="KW-1133">Transmembrane helix</keyword>
<comment type="subcellular location">
    <subcellularLocation>
        <location evidence="1">Cell membrane</location>
        <topology evidence="1">Multi-pass membrane protein</topology>
    </subcellularLocation>
</comment>
<evidence type="ECO:0000256" key="5">
    <source>
        <dbReference type="ARBA" id="ARBA00023136"/>
    </source>
</evidence>
<dbReference type="EMBL" id="CAEZUE010000048">
    <property type="protein sequence ID" value="CAB4590433.1"/>
    <property type="molecule type" value="Genomic_DNA"/>
</dbReference>
<feature type="transmembrane region" description="Helical" evidence="6">
    <location>
        <begin position="194"/>
        <end position="220"/>
    </location>
</feature>
<evidence type="ECO:0000256" key="4">
    <source>
        <dbReference type="ARBA" id="ARBA00022989"/>
    </source>
</evidence>
<sequence>MPELVWGVLMGLGVWVLVGIPTRPGIVARIAPYLRDVSPIARRESRVSGVVELLAALAPHPIASARVWWRNRPTATRKRVDEEIATFLDRASIVLAAGVSVHAMWERLGRNSTGLLGAEAAAISREASTGVSLDDAYSRSSERLSHDGWSRFLGQVSASRRHGTPIADIVRGIAVEERAAAGRRLIEMASARETVMLLPLVFVILPMTVLVAVFPGIVALGSLPV</sequence>
<dbReference type="PANTHER" id="PTHR35007:SF2">
    <property type="entry name" value="PILUS ASSEMBLE PROTEIN"/>
    <property type="match status" value="1"/>
</dbReference>
<evidence type="ECO:0000256" key="2">
    <source>
        <dbReference type="ARBA" id="ARBA00022475"/>
    </source>
</evidence>
<accession>A0A6J6FTV9</accession>
<dbReference type="InterPro" id="IPR018076">
    <property type="entry name" value="T2SS_GspF_dom"/>
</dbReference>
<name>A0A6J6FTV9_9ZZZZ</name>
<evidence type="ECO:0000256" key="6">
    <source>
        <dbReference type="SAM" id="Phobius"/>
    </source>
</evidence>
<evidence type="ECO:0000259" key="7">
    <source>
        <dbReference type="Pfam" id="PF00482"/>
    </source>
</evidence>
<organism evidence="8">
    <name type="scientific">freshwater metagenome</name>
    <dbReference type="NCBI Taxonomy" id="449393"/>
    <lineage>
        <taxon>unclassified sequences</taxon>
        <taxon>metagenomes</taxon>
        <taxon>ecological metagenomes</taxon>
    </lineage>
</organism>
<protein>
    <submittedName>
        <fullName evidence="8">Unannotated protein</fullName>
    </submittedName>
</protein>
<gene>
    <name evidence="8" type="ORF">UFOPK1788_00496</name>
</gene>
<keyword evidence="2" id="KW-1003">Cell membrane</keyword>
<dbReference type="PANTHER" id="PTHR35007">
    <property type="entry name" value="INTEGRAL MEMBRANE PROTEIN-RELATED"/>
    <property type="match status" value="1"/>
</dbReference>
<feature type="transmembrane region" description="Helical" evidence="6">
    <location>
        <begin position="6"/>
        <end position="26"/>
    </location>
</feature>
<dbReference type="AlphaFoldDB" id="A0A6J6FTV9"/>
<feature type="domain" description="Type II secretion system protein GspF" evidence="7">
    <location>
        <begin position="87"/>
        <end position="213"/>
    </location>
</feature>
<proteinExistence type="predicted"/>
<keyword evidence="5 6" id="KW-0472">Membrane</keyword>
<dbReference type="GO" id="GO:0005886">
    <property type="term" value="C:plasma membrane"/>
    <property type="evidence" value="ECO:0007669"/>
    <property type="project" value="UniProtKB-SubCell"/>
</dbReference>